<sequence length="244" mass="27277">MEGQKECLTFVHTTLEIFEVSELLIGRQSTLQTCHLPPQLGPDRWMLGQHEEHIAQQAGGRIATGQQNVHELVQNAALVGCAPCQCMREDIFLALCVETSFLFRFRFGLNRVDRLVDKLLRELPADAIAFVSFPVAYAPHRDGLLGIVECLSEIELRWGLLQAADGLSKEELGGRIDRVAEEEILQVYDRLSVARNQCEEPRDQVFKQRQVRDLVAGEVGSDEGARHGPVVAISIEDAFPEEGF</sequence>
<reference evidence="1" key="1">
    <citation type="submission" date="2023-03" db="EMBL/GenBank/DDBJ databases">
        <title>Emydomyces testavorans Genome Sequence.</title>
        <authorList>
            <person name="Hoyer L."/>
        </authorList>
    </citation>
    <scope>NUCLEOTIDE SEQUENCE</scope>
    <source>
        <strain evidence="1">16-2883</strain>
    </source>
</reference>
<dbReference type="Proteomes" id="UP001219355">
    <property type="component" value="Chromosome 1"/>
</dbReference>
<organism evidence="1 2">
    <name type="scientific">Emydomyces testavorans</name>
    <dbReference type="NCBI Taxonomy" id="2070801"/>
    <lineage>
        <taxon>Eukaryota</taxon>
        <taxon>Fungi</taxon>
        <taxon>Dikarya</taxon>
        <taxon>Ascomycota</taxon>
        <taxon>Pezizomycotina</taxon>
        <taxon>Eurotiomycetes</taxon>
        <taxon>Eurotiomycetidae</taxon>
        <taxon>Onygenales</taxon>
        <taxon>Nannizziopsiaceae</taxon>
        <taxon>Emydomyces</taxon>
    </lineage>
</organism>
<proteinExistence type="predicted"/>
<keyword evidence="2" id="KW-1185">Reference proteome</keyword>
<evidence type="ECO:0000313" key="2">
    <source>
        <dbReference type="Proteomes" id="UP001219355"/>
    </source>
</evidence>
<gene>
    <name evidence="1" type="ORF">PRK78_002405</name>
</gene>
<evidence type="ECO:0000313" key="1">
    <source>
        <dbReference type="EMBL" id="WEW56946.1"/>
    </source>
</evidence>
<name>A0AAF0DG41_9EURO</name>
<dbReference type="EMBL" id="CP120627">
    <property type="protein sequence ID" value="WEW56946.1"/>
    <property type="molecule type" value="Genomic_DNA"/>
</dbReference>
<dbReference type="AlphaFoldDB" id="A0AAF0DG41"/>
<accession>A0AAF0DG41</accession>
<protein>
    <submittedName>
        <fullName evidence="1">Uncharacterized protein</fullName>
    </submittedName>
</protein>